<evidence type="ECO:0008006" key="3">
    <source>
        <dbReference type="Google" id="ProtNLM"/>
    </source>
</evidence>
<dbReference type="InterPro" id="IPR046199">
    <property type="entry name" value="DUF6231"/>
</dbReference>
<accession>A0ABY1ZT72</accession>
<sequence>MLEQTLKQLIGNYRPESLIVAGDTASRVGRIWAEHAGARLVELSARPVEEWPRQAEVADLALVTELLGTLAHEEARQLLGWLRNAGARRVAVSVHPDDDWSFNDMIGLAFRRHATLDDGTELFTYDIATYNRPREWNNPRFWANPENWGKYRW</sequence>
<evidence type="ECO:0000313" key="2">
    <source>
        <dbReference type="Proteomes" id="UP000313645"/>
    </source>
</evidence>
<dbReference type="Proteomes" id="UP000313645">
    <property type="component" value="Unassembled WGS sequence"/>
</dbReference>
<gene>
    <name evidence="1" type="ORF">EZI54_00425</name>
</gene>
<comment type="caution">
    <text evidence="1">The sequence shown here is derived from an EMBL/GenBank/DDBJ whole genome shotgun (WGS) entry which is preliminary data.</text>
</comment>
<dbReference type="RefSeq" id="WP_131477927.1">
    <property type="nucleotide sequence ID" value="NZ_SJDL01000001.1"/>
</dbReference>
<keyword evidence="2" id="KW-1185">Reference proteome</keyword>
<reference evidence="1 2" key="1">
    <citation type="submission" date="2019-02" db="EMBL/GenBank/DDBJ databases">
        <title>Marinobacter halodurans sp. nov., a marine bacterium isolated from sea tidal flat.</title>
        <authorList>
            <person name="Yoo Y."/>
            <person name="Lee D.W."/>
            <person name="Kim B.S."/>
            <person name="Kim J.-J."/>
        </authorList>
    </citation>
    <scope>NUCLEOTIDE SEQUENCE [LARGE SCALE GENOMIC DNA]</scope>
    <source>
        <strain evidence="1 2">YJ-S3-2</strain>
    </source>
</reference>
<evidence type="ECO:0000313" key="1">
    <source>
        <dbReference type="EMBL" id="TBW59459.1"/>
    </source>
</evidence>
<protein>
    <recommendedName>
        <fullName evidence="3">DUF4123 domain-containing protein</fullName>
    </recommendedName>
</protein>
<dbReference type="Pfam" id="PF19742">
    <property type="entry name" value="DUF6231"/>
    <property type="match status" value="1"/>
</dbReference>
<dbReference type="EMBL" id="SJDL01000001">
    <property type="protein sequence ID" value="TBW59459.1"/>
    <property type="molecule type" value="Genomic_DNA"/>
</dbReference>
<proteinExistence type="predicted"/>
<organism evidence="1 2">
    <name type="scientific">Marinobacter halodurans</name>
    <dbReference type="NCBI Taxonomy" id="2528979"/>
    <lineage>
        <taxon>Bacteria</taxon>
        <taxon>Pseudomonadati</taxon>
        <taxon>Pseudomonadota</taxon>
        <taxon>Gammaproteobacteria</taxon>
        <taxon>Pseudomonadales</taxon>
        <taxon>Marinobacteraceae</taxon>
        <taxon>Marinobacter</taxon>
    </lineage>
</organism>
<name>A0ABY1ZT72_9GAMM</name>